<organism evidence="1 2">
    <name type="scientific">Microseira wollei NIES-4236</name>
    <dbReference type="NCBI Taxonomy" id="2530354"/>
    <lineage>
        <taxon>Bacteria</taxon>
        <taxon>Bacillati</taxon>
        <taxon>Cyanobacteriota</taxon>
        <taxon>Cyanophyceae</taxon>
        <taxon>Oscillatoriophycideae</taxon>
        <taxon>Aerosakkonematales</taxon>
        <taxon>Aerosakkonemataceae</taxon>
        <taxon>Microseira</taxon>
    </lineage>
</organism>
<dbReference type="EMBL" id="BLAY01000004">
    <property type="protein sequence ID" value="GET35790.1"/>
    <property type="molecule type" value="Genomic_DNA"/>
</dbReference>
<evidence type="ECO:0000313" key="2">
    <source>
        <dbReference type="Proteomes" id="UP001050975"/>
    </source>
</evidence>
<proteinExistence type="predicted"/>
<keyword evidence="2" id="KW-1185">Reference proteome</keyword>
<gene>
    <name evidence="1" type="ORF">MiSe_05360</name>
</gene>
<name>A0AAV3X5C0_9CYAN</name>
<reference evidence="1" key="1">
    <citation type="submission" date="2019-10" db="EMBL/GenBank/DDBJ databases">
        <title>Draft genome sequece of Microseira wollei NIES-4236.</title>
        <authorList>
            <person name="Yamaguchi H."/>
            <person name="Suzuki S."/>
            <person name="Kawachi M."/>
        </authorList>
    </citation>
    <scope>NUCLEOTIDE SEQUENCE</scope>
    <source>
        <strain evidence="1">NIES-4236</strain>
    </source>
</reference>
<dbReference type="RefSeq" id="WP_226574281.1">
    <property type="nucleotide sequence ID" value="NZ_BLAY01000004.1"/>
</dbReference>
<evidence type="ECO:0000313" key="1">
    <source>
        <dbReference type="EMBL" id="GET35790.1"/>
    </source>
</evidence>
<accession>A0AAV3X5C0</accession>
<comment type="caution">
    <text evidence="1">The sequence shown here is derived from an EMBL/GenBank/DDBJ whole genome shotgun (WGS) entry which is preliminary data.</text>
</comment>
<sequence length="133" mass="15424">MYKVMDRKEIAALGASLRPIDQNLLKKDANIERLWYQGEESYFDIILKIQNHEIIWFEFTLRGQVLVWDKQNPVMQTGTTNELGTGDLGYYAASKLIKLDRKNDQGFIKLAHSILQTRSGEDIFARVLTLFKD</sequence>
<dbReference type="Proteomes" id="UP001050975">
    <property type="component" value="Unassembled WGS sequence"/>
</dbReference>
<protein>
    <recommendedName>
        <fullName evidence="3">SCP2 domain-containing protein</fullName>
    </recommendedName>
</protein>
<evidence type="ECO:0008006" key="3">
    <source>
        <dbReference type="Google" id="ProtNLM"/>
    </source>
</evidence>
<dbReference type="AlphaFoldDB" id="A0AAV3X5C0"/>